<organism evidence="3 4">
    <name type="scientific">Cephalotus follicularis</name>
    <name type="common">Albany pitcher plant</name>
    <dbReference type="NCBI Taxonomy" id="3775"/>
    <lineage>
        <taxon>Eukaryota</taxon>
        <taxon>Viridiplantae</taxon>
        <taxon>Streptophyta</taxon>
        <taxon>Embryophyta</taxon>
        <taxon>Tracheophyta</taxon>
        <taxon>Spermatophyta</taxon>
        <taxon>Magnoliopsida</taxon>
        <taxon>eudicotyledons</taxon>
        <taxon>Gunneridae</taxon>
        <taxon>Pentapetalae</taxon>
        <taxon>rosids</taxon>
        <taxon>fabids</taxon>
        <taxon>Oxalidales</taxon>
        <taxon>Cephalotaceae</taxon>
        <taxon>Cephalotus</taxon>
    </lineage>
</organism>
<reference evidence="4" key="1">
    <citation type="submission" date="2016-04" db="EMBL/GenBank/DDBJ databases">
        <title>Cephalotus genome sequencing.</title>
        <authorList>
            <person name="Fukushima K."/>
            <person name="Hasebe M."/>
            <person name="Fang X."/>
        </authorList>
    </citation>
    <scope>NUCLEOTIDE SEQUENCE [LARGE SCALE GENOMIC DNA]</scope>
    <source>
        <strain evidence="4">cv. St1</strain>
    </source>
</reference>
<evidence type="ECO:0000259" key="2">
    <source>
        <dbReference type="Pfam" id="PF05817"/>
    </source>
</evidence>
<keyword evidence="1" id="KW-0256">Endoplasmic reticulum</keyword>
<keyword evidence="4" id="KW-1185">Reference proteome</keyword>
<gene>
    <name evidence="3" type="ORF">CFOL_v3_34126</name>
</gene>
<dbReference type="GO" id="GO:0006487">
    <property type="term" value="P:protein N-linked glycosylation"/>
    <property type="evidence" value="ECO:0007669"/>
    <property type="project" value="UniProtKB-UniRule"/>
</dbReference>
<dbReference type="AlphaFoldDB" id="A0A1Q3DE48"/>
<dbReference type="InParanoid" id="A0A1Q3DE48"/>
<comment type="subcellular location">
    <subcellularLocation>
        <location evidence="1">Endoplasmic reticulum membrane</location>
        <topology evidence="1">Multi-pass membrane protein</topology>
    </subcellularLocation>
</comment>
<feature type="non-terminal residue" evidence="3">
    <location>
        <position position="1"/>
    </location>
</feature>
<evidence type="ECO:0000256" key="1">
    <source>
        <dbReference type="RuleBase" id="RU366029"/>
    </source>
</evidence>
<dbReference type="Pfam" id="PF05817">
    <property type="entry name" value="Ribophorin_II"/>
    <property type="match status" value="1"/>
</dbReference>
<dbReference type="InterPro" id="IPR008814">
    <property type="entry name" value="Swp1"/>
</dbReference>
<comment type="function">
    <text evidence="1">Subunit of the oligosaccharyl transferase (OST) complex that catalyzes the initial transfer of a defined glycan (Glc(3)Man(9)GlcNAc(2) in eukaryotes) from the lipid carrier dolichol-pyrophosphate to an asparagine residue within an Asn-X-Ser/Thr consensus motif in nascent polypeptide chains, the first step in protein N-glycosylation. N-glycosylation occurs cotranslationally and the complex associates with the Sec61 complex at the channel-forming translocon complex that mediates protein translocation across the endoplasmic reticulum (ER). All subunits are required for a maximal enzyme activity.</text>
</comment>
<dbReference type="Proteomes" id="UP000187406">
    <property type="component" value="Unassembled WGS sequence"/>
</dbReference>
<accession>A0A1Q3DE48</accession>
<dbReference type="STRING" id="3775.A0A1Q3DE48"/>
<dbReference type="UniPathway" id="UPA00378"/>
<proteinExistence type="inferred from homology"/>
<evidence type="ECO:0000313" key="4">
    <source>
        <dbReference type="Proteomes" id="UP000187406"/>
    </source>
</evidence>
<sequence length="118" mass="12917">FSSLEEAYEALRTFEILGIIEKKPDVRAATCHCVSETFWSTSSTSKDLYASKVNGILKCDVDGKVLEGVVPRLQAAVSDAGSLLDFYYSIGSLVLIKDQTSKEDLHLVDAEGVFHSIK</sequence>
<dbReference type="GO" id="GO:0008250">
    <property type="term" value="C:oligosaccharyltransferase complex"/>
    <property type="evidence" value="ECO:0007669"/>
    <property type="project" value="UniProtKB-UniRule"/>
</dbReference>
<dbReference type="EMBL" id="BDDD01006533">
    <property type="protein sequence ID" value="GAV90722.1"/>
    <property type="molecule type" value="Genomic_DNA"/>
</dbReference>
<name>A0A1Q3DE48_CEPFO</name>
<comment type="pathway">
    <text evidence="1">Protein modification; protein glycosylation.</text>
</comment>
<protein>
    <recommendedName>
        <fullName evidence="1">Dolichyl-diphosphooligosaccharide--protein glycosyltransferase subunit 2</fullName>
    </recommendedName>
    <alternativeName>
        <fullName evidence="1">Ribophorin-2</fullName>
    </alternativeName>
</protein>
<dbReference type="InterPro" id="IPR055373">
    <property type="entry name" value="Ribophorin_II_N"/>
</dbReference>
<comment type="caution">
    <text evidence="3">The sequence shown here is derived from an EMBL/GenBank/DDBJ whole genome shotgun (WGS) entry which is preliminary data.</text>
</comment>
<feature type="domain" description="Ribophorin II N-terminal" evidence="2">
    <location>
        <begin position="1"/>
        <end position="118"/>
    </location>
</feature>
<dbReference type="PANTHER" id="PTHR12640">
    <property type="entry name" value="RIBOPHORIN II"/>
    <property type="match status" value="1"/>
</dbReference>
<comment type="similarity">
    <text evidence="1">Belongs to the SWP1 family.</text>
</comment>
<evidence type="ECO:0000313" key="3">
    <source>
        <dbReference type="EMBL" id="GAV90722.1"/>
    </source>
</evidence>
<feature type="non-terminal residue" evidence="3">
    <location>
        <position position="118"/>
    </location>
</feature>
<dbReference type="OrthoDB" id="432292at2759"/>
<comment type="subunit">
    <text evidence="1">Component of the oligosaccharyltransferase (OST) complex.</text>
</comment>
<dbReference type="PANTHER" id="PTHR12640:SF0">
    <property type="entry name" value="DOLICHYL-DIPHOSPHOOLIGOSACCHARIDE--PROTEIN GLYCOSYLTRANSFERASE SUBUNIT 2"/>
    <property type="match status" value="1"/>
</dbReference>